<sequence length="379" mass="40411">MSRSERETPGSPENGAAGTAAGPVAGFRTGGPVTLRTIAERAGVHPSTVSRALKRSAGGDETARRIRELAAELGYRPDAAAASLRTRRSGAVGVLVHRLTDVVQAILFEAIEHTVLELGYQAIVANTYDDPDQQRRRVELMLTRRVDGLILADAHLDRSYVDWVAELDIPFVLVNRHAGDYPSVTLDDYLGGRLAGSHLADLGHARVGVLRGLPHSSASSERMAGCLDALRERGVDVPEDAVEATTLDASTGREGMRRLLERRPDTTAVFAVNDFDALGAVIALREAGREPGVDVAVVGFNDVPVAEAAQLTTVRSPHATMGAAATRMLMDVIEGRHVESMRLSPELIVRATSCPPPTPSPNPPQPSAQPHDHRGSAVL</sequence>
<organism evidence="6 7">
    <name type="scientific">Phytoactinopolyspora halotolerans</name>
    <dbReference type="NCBI Taxonomy" id="1981512"/>
    <lineage>
        <taxon>Bacteria</taxon>
        <taxon>Bacillati</taxon>
        <taxon>Actinomycetota</taxon>
        <taxon>Actinomycetes</taxon>
        <taxon>Jiangellales</taxon>
        <taxon>Jiangellaceae</taxon>
        <taxon>Phytoactinopolyspora</taxon>
    </lineage>
</organism>
<feature type="compositionally biased region" description="Basic and acidic residues" evidence="4">
    <location>
        <begin position="370"/>
        <end position="379"/>
    </location>
</feature>
<evidence type="ECO:0000313" key="6">
    <source>
        <dbReference type="EMBL" id="NEE03734.1"/>
    </source>
</evidence>
<dbReference type="RefSeq" id="WP_163743659.1">
    <property type="nucleotide sequence ID" value="NZ_JAAGOA010000025.1"/>
</dbReference>
<feature type="domain" description="HTH lacI-type" evidence="5">
    <location>
        <begin position="33"/>
        <end position="86"/>
    </location>
</feature>
<keyword evidence="2" id="KW-0238">DNA-binding</keyword>
<accession>A0A6L9SGI5</accession>
<feature type="compositionally biased region" description="Low complexity" evidence="4">
    <location>
        <begin position="15"/>
        <end position="26"/>
    </location>
</feature>
<dbReference type="EMBL" id="JAAGOA010000025">
    <property type="protein sequence ID" value="NEE03734.1"/>
    <property type="molecule type" value="Genomic_DNA"/>
</dbReference>
<comment type="caution">
    <text evidence="6">The sequence shown here is derived from an EMBL/GenBank/DDBJ whole genome shotgun (WGS) entry which is preliminary data.</text>
</comment>
<dbReference type="Gene3D" id="1.10.260.40">
    <property type="entry name" value="lambda repressor-like DNA-binding domains"/>
    <property type="match status" value="1"/>
</dbReference>
<evidence type="ECO:0000256" key="3">
    <source>
        <dbReference type="ARBA" id="ARBA00023163"/>
    </source>
</evidence>
<dbReference type="Pfam" id="PF00356">
    <property type="entry name" value="LacI"/>
    <property type="match status" value="1"/>
</dbReference>
<evidence type="ECO:0000256" key="1">
    <source>
        <dbReference type="ARBA" id="ARBA00023015"/>
    </source>
</evidence>
<dbReference type="CDD" id="cd01392">
    <property type="entry name" value="HTH_LacI"/>
    <property type="match status" value="1"/>
</dbReference>
<dbReference type="InterPro" id="IPR010982">
    <property type="entry name" value="Lambda_DNA-bd_dom_sf"/>
</dbReference>
<keyword evidence="7" id="KW-1185">Reference proteome</keyword>
<dbReference type="SMART" id="SM00354">
    <property type="entry name" value="HTH_LACI"/>
    <property type="match status" value="1"/>
</dbReference>
<dbReference type="InterPro" id="IPR001761">
    <property type="entry name" value="Peripla_BP/Lac1_sug-bd_dom"/>
</dbReference>
<gene>
    <name evidence="6" type="ORF">G1H10_26555</name>
</gene>
<dbReference type="GO" id="GO:0003700">
    <property type="term" value="F:DNA-binding transcription factor activity"/>
    <property type="evidence" value="ECO:0007669"/>
    <property type="project" value="TreeGrafter"/>
</dbReference>
<keyword evidence="1" id="KW-0805">Transcription regulation</keyword>
<dbReference type="SUPFAM" id="SSF53822">
    <property type="entry name" value="Periplasmic binding protein-like I"/>
    <property type="match status" value="1"/>
</dbReference>
<evidence type="ECO:0000256" key="2">
    <source>
        <dbReference type="ARBA" id="ARBA00023125"/>
    </source>
</evidence>
<dbReference type="InterPro" id="IPR028082">
    <property type="entry name" value="Peripla_BP_I"/>
</dbReference>
<dbReference type="InterPro" id="IPR000843">
    <property type="entry name" value="HTH_LacI"/>
</dbReference>
<feature type="region of interest" description="Disordered" evidence="4">
    <location>
        <begin position="1"/>
        <end position="26"/>
    </location>
</feature>
<dbReference type="AlphaFoldDB" id="A0A6L9SGI5"/>
<dbReference type="PANTHER" id="PTHR30146">
    <property type="entry name" value="LACI-RELATED TRANSCRIPTIONAL REPRESSOR"/>
    <property type="match status" value="1"/>
</dbReference>
<dbReference type="GO" id="GO:0000976">
    <property type="term" value="F:transcription cis-regulatory region binding"/>
    <property type="evidence" value="ECO:0007669"/>
    <property type="project" value="TreeGrafter"/>
</dbReference>
<dbReference type="Pfam" id="PF00532">
    <property type="entry name" value="Peripla_BP_1"/>
    <property type="match status" value="1"/>
</dbReference>
<dbReference type="PANTHER" id="PTHR30146:SF109">
    <property type="entry name" value="HTH-TYPE TRANSCRIPTIONAL REGULATOR GALS"/>
    <property type="match status" value="1"/>
</dbReference>
<proteinExistence type="predicted"/>
<protein>
    <submittedName>
        <fullName evidence="6">LacI family transcriptional regulator</fullName>
    </submittedName>
</protein>
<evidence type="ECO:0000313" key="7">
    <source>
        <dbReference type="Proteomes" id="UP000475214"/>
    </source>
</evidence>
<dbReference type="SUPFAM" id="SSF47413">
    <property type="entry name" value="lambda repressor-like DNA-binding domains"/>
    <property type="match status" value="1"/>
</dbReference>
<feature type="compositionally biased region" description="Pro residues" evidence="4">
    <location>
        <begin position="354"/>
        <end position="367"/>
    </location>
</feature>
<dbReference type="PROSITE" id="PS50932">
    <property type="entry name" value="HTH_LACI_2"/>
    <property type="match status" value="1"/>
</dbReference>
<evidence type="ECO:0000256" key="4">
    <source>
        <dbReference type="SAM" id="MobiDB-lite"/>
    </source>
</evidence>
<dbReference type="Gene3D" id="3.40.50.2300">
    <property type="match status" value="2"/>
</dbReference>
<evidence type="ECO:0000259" key="5">
    <source>
        <dbReference type="PROSITE" id="PS50932"/>
    </source>
</evidence>
<feature type="region of interest" description="Disordered" evidence="4">
    <location>
        <begin position="350"/>
        <end position="379"/>
    </location>
</feature>
<dbReference type="Proteomes" id="UP000475214">
    <property type="component" value="Unassembled WGS sequence"/>
</dbReference>
<name>A0A6L9SGI5_9ACTN</name>
<reference evidence="6 7" key="1">
    <citation type="submission" date="2020-02" db="EMBL/GenBank/DDBJ databases">
        <authorList>
            <person name="Li X.-J."/>
            <person name="Han X.-M."/>
        </authorList>
    </citation>
    <scope>NUCLEOTIDE SEQUENCE [LARGE SCALE GENOMIC DNA]</scope>
    <source>
        <strain evidence="6 7">CCTCC AB 2017055</strain>
    </source>
</reference>
<keyword evidence="3" id="KW-0804">Transcription</keyword>